<proteinExistence type="predicted"/>
<keyword evidence="2" id="KW-1185">Reference proteome</keyword>
<evidence type="ECO:0000313" key="1">
    <source>
        <dbReference type="EMBL" id="KAK9138109.1"/>
    </source>
</evidence>
<comment type="caution">
    <text evidence="1">The sequence shown here is derived from an EMBL/GenBank/DDBJ whole genome shotgun (WGS) entry which is preliminary data.</text>
</comment>
<organism evidence="1 2">
    <name type="scientific">Stephania japonica</name>
    <dbReference type="NCBI Taxonomy" id="461633"/>
    <lineage>
        <taxon>Eukaryota</taxon>
        <taxon>Viridiplantae</taxon>
        <taxon>Streptophyta</taxon>
        <taxon>Embryophyta</taxon>
        <taxon>Tracheophyta</taxon>
        <taxon>Spermatophyta</taxon>
        <taxon>Magnoliopsida</taxon>
        <taxon>Ranunculales</taxon>
        <taxon>Menispermaceae</taxon>
        <taxon>Menispermoideae</taxon>
        <taxon>Cissampelideae</taxon>
        <taxon>Stephania</taxon>
    </lineage>
</organism>
<reference evidence="1 2" key="1">
    <citation type="submission" date="2024-01" db="EMBL/GenBank/DDBJ databases">
        <title>Genome assemblies of Stephania.</title>
        <authorList>
            <person name="Yang L."/>
        </authorList>
    </citation>
    <scope>NUCLEOTIDE SEQUENCE [LARGE SCALE GENOMIC DNA]</scope>
    <source>
        <strain evidence="1">QJT</strain>
        <tissue evidence="1">Leaf</tissue>
    </source>
</reference>
<dbReference type="EMBL" id="JBBNAE010000003">
    <property type="protein sequence ID" value="KAK9138109.1"/>
    <property type="molecule type" value="Genomic_DNA"/>
</dbReference>
<accession>A0AAP0JQQ9</accession>
<gene>
    <name evidence="1" type="ORF">Sjap_008703</name>
</gene>
<evidence type="ECO:0000313" key="2">
    <source>
        <dbReference type="Proteomes" id="UP001417504"/>
    </source>
</evidence>
<dbReference type="AlphaFoldDB" id="A0AAP0JQQ9"/>
<dbReference type="Proteomes" id="UP001417504">
    <property type="component" value="Unassembled WGS sequence"/>
</dbReference>
<evidence type="ECO:0008006" key="3">
    <source>
        <dbReference type="Google" id="ProtNLM"/>
    </source>
</evidence>
<protein>
    <recommendedName>
        <fullName evidence="3">Reverse transcriptase domain-containing protein</fullName>
    </recommendedName>
</protein>
<sequence length="63" mass="7272">MTCSRLSRRINHMFFVDDNIIFCSAKKGVGKVIKQILDIYERASVQKLNFDKSVITYSENVCP</sequence>
<name>A0AAP0JQQ9_9MAGN</name>